<reference evidence="2" key="1">
    <citation type="journal article" date="2015" name="Nature">
        <title>Complex archaea that bridge the gap between prokaryotes and eukaryotes.</title>
        <authorList>
            <person name="Spang A."/>
            <person name="Saw J.H."/>
            <person name="Jorgensen S.L."/>
            <person name="Zaremba-Niedzwiedzka K."/>
            <person name="Martijn J."/>
            <person name="Lind A.E."/>
            <person name="van Eijk R."/>
            <person name="Schleper C."/>
            <person name="Guy L."/>
            <person name="Ettema T.J."/>
        </authorList>
    </citation>
    <scope>NUCLEOTIDE SEQUENCE</scope>
</reference>
<dbReference type="SUPFAM" id="SSF82771">
    <property type="entry name" value="GIY-YIG endonuclease"/>
    <property type="match status" value="1"/>
</dbReference>
<evidence type="ECO:0000313" key="2">
    <source>
        <dbReference type="EMBL" id="KKN84619.1"/>
    </source>
</evidence>
<proteinExistence type="predicted"/>
<dbReference type="EMBL" id="LAZR01000169">
    <property type="protein sequence ID" value="KKN84619.1"/>
    <property type="molecule type" value="Genomic_DNA"/>
</dbReference>
<dbReference type="InterPro" id="IPR000305">
    <property type="entry name" value="GIY-YIG_endonuc"/>
</dbReference>
<dbReference type="Gene3D" id="3.40.1440.10">
    <property type="entry name" value="GIY-YIG endonuclease"/>
    <property type="match status" value="1"/>
</dbReference>
<dbReference type="Pfam" id="PF01541">
    <property type="entry name" value="GIY-YIG"/>
    <property type="match status" value="1"/>
</dbReference>
<protein>
    <recommendedName>
        <fullName evidence="1">GIY-YIG domain-containing protein</fullName>
    </recommendedName>
</protein>
<feature type="domain" description="GIY-YIG" evidence="1">
    <location>
        <begin position="17"/>
        <end position="101"/>
    </location>
</feature>
<name>A0A0F9TZ81_9ZZZZ</name>
<dbReference type="InterPro" id="IPR035901">
    <property type="entry name" value="GIY-YIG_endonuc_sf"/>
</dbReference>
<gene>
    <name evidence="2" type="ORF">LCGC14_0287360</name>
</gene>
<dbReference type="PROSITE" id="PS50164">
    <property type="entry name" value="GIY_YIG"/>
    <property type="match status" value="1"/>
</dbReference>
<organism evidence="2">
    <name type="scientific">marine sediment metagenome</name>
    <dbReference type="NCBI Taxonomy" id="412755"/>
    <lineage>
        <taxon>unclassified sequences</taxon>
        <taxon>metagenomes</taxon>
        <taxon>ecological metagenomes</taxon>
    </lineage>
</organism>
<accession>A0A0F9TZ81</accession>
<evidence type="ECO:0000259" key="1">
    <source>
        <dbReference type="PROSITE" id="PS50164"/>
    </source>
</evidence>
<sequence>MNAAQAFRGKALAALTNQIGVYALCDLDGNPIYVGQSVDGIRTRVRRHLTSARSDVIANRQIDVWEIAFVWAWPVATKSEVEPLERSIFAHYDAELPLMNGKPMVADAPVLEWPEKQVVQVIDEEERQSRLTPSNRLPRQIKQYDLLVDYILNVKEAPHLKRSLDAHFKRMVRYHQRFL</sequence>
<comment type="caution">
    <text evidence="2">The sequence shown here is derived from an EMBL/GenBank/DDBJ whole genome shotgun (WGS) entry which is preliminary data.</text>
</comment>
<dbReference type="CDD" id="cd00719">
    <property type="entry name" value="GIY-YIG_SF"/>
    <property type="match status" value="1"/>
</dbReference>
<dbReference type="AlphaFoldDB" id="A0A0F9TZ81"/>